<dbReference type="InterPro" id="IPR040256">
    <property type="entry name" value="At4g02000-like"/>
</dbReference>
<feature type="compositionally biased region" description="Basic and acidic residues" evidence="1">
    <location>
        <begin position="333"/>
        <end position="343"/>
    </location>
</feature>
<dbReference type="EnsemblPlants" id="AES70252">
    <property type="protein sequence ID" value="AES70252"/>
    <property type="gene ID" value="MTR_3g050340"/>
</dbReference>
<dbReference type="PANTHER" id="PTHR31286">
    <property type="entry name" value="GLYCINE-RICH CELL WALL STRUCTURAL PROTEIN 1.8-LIKE"/>
    <property type="match status" value="1"/>
</dbReference>
<keyword evidence="4" id="KW-1185">Reference proteome</keyword>
<evidence type="ECO:0000256" key="1">
    <source>
        <dbReference type="SAM" id="MobiDB-lite"/>
    </source>
</evidence>
<evidence type="ECO:0000313" key="3">
    <source>
        <dbReference type="EnsemblPlants" id="AES70252"/>
    </source>
</evidence>
<proteinExistence type="predicted"/>
<sequence>MAYTCPWPCVFDTVPSAVAQSVPSATMQTISGTAKGCFEPLSIRICHDEYHRGVEECKNAIRARLTLNKGDKSYFARDLSTKIGKHWKTSATWKMVPLGKGYYNFHFDLADDLRKIWATYFKYLSQKQAHVSLWIRLVELPQEYWRERTLKEIASTVGTPIDIDGPTRNHTFGHYARILVDIDLSKRAYDEILVEREGFALNVETAPPKLPRQNNDVGASTSANASALTWVPVMVASLVANTQRVPVSITPTLLTSLALTTVDISAPSPTLNANSQLGQVVTSTVATSQTDVSTLSSNSFRFPLHNVFDIISPDELPRVTPVLKVVSPVVHDDVHSEREERLHQTSQGELENPTVNDVTVTLSDDVEHNHSNPRELVESPKGSHC</sequence>
<reference evidence="2 4" key="1">
    <citation type="journal article" date="2011" name="Nature">
        <title>The Medicago genome provides insight into the evolution of rhizobial symbioses.</title>
        <authorList>
            <person name="Young N.D."/>
            <person name="Debelle F."/>
            <person name="Oldroyd G.E."/>
            <person name="Geurts R."/>
            <person name="Cannon S.B."/>
            <person name="Udvardi M.K."/>
            <person name="Benedito V.A."/>
            <person name="Mayer K.F."/>
            <person name="Gouzy J."/>
            <person name="Schoof H."/>
            <person name="Van de Peer Y."/>
            <person name="Proost S."/>
            <person name="Cook D.R."/>
            <person name="Meyers B.C."/>
            <person name="Spannagl M."/>
            <person name="Cheung F."/>
            <person name="De Mita S."/>
            <person name="Krishnakumar V."/>
            <person name="Gundlach H."/>
            <person name="Zhou S."/>
            <person name="Mudge J."/>
            <person name="Bharti A.K."/>
            <person name="Murray J.D."/>
            <person name="Naoumkina M.A."/>
            <person name="Rosen B."/>
            <person name="Silverstein K.A."/>
            <person name="Tang H."/>
            <person name="Rombauts S."/>
            <person name="Zhao P.X."/>
            <person name="Zhou P."/>
            <person name="Barbe V."/>
            <person name="Bardou P."/>
            <person name="Bechner M."/>
            <person name="Bellec A."/>
            <person name="Berger A."/>
            <person name="Berges H."/>
            <person name="Bidwell S."/>
            <person name="Bisseling T."/>
            <person name="Choisne N."/>
            <person name="Couloux A."/>
            <person name="Denny R."/>
            <person name="Deshpande S."/>
            <person name="Dai X."/>
            <person name="Doyle J.J."/>
            <person name="Dudez A.M."/>
            <person name="Farmer A.D."/>
            <person name="Fouteau S."/>
            <person name="Franken C."/>
            <person name="Gibelin C."/>
            <person name="Gish J."/>
            <person name="Goldstein S."/>
            <person name="Gonzalez A.J."/>
            <person name="Green P.J."/>
            <person name="Hallab A."/>
            <person name="Hartog M."/>
            <person name="Hua A."/>
            <person name="Humphray S.J."/>
            <person name="Jeong D.H."/>
            <person name="Jing Y."/>
            <person name="Jocker A."/>
            <person name="Kenton S.M."/>
            <person name="Kim D.J."/>
            <person name="Klee K."/>
            <person name="Lai H."/>
            <person name="Lang C."/>
            <person name="Lin S."/>
            <person name="Macmil S.L."/>
            <person name="Magdelenat G."/>
            <person name="Matthews L."/>
            <person name="McCorrison J."/>
            <person name="Monaghan E.L."/>
            <person name="Mun J.H."/>
            <person name="Najar F.Z."/>
            <person name="Nicholson C."/>
            <person name="Noirot C."/>
            <person name="O'Bleness M."/>
            <person name="Paule C.R."/>
            <person name="Poulain J."/>
            <person name="Prion F."/>
            <person name="Qin B."/>
            <person name="Qu C."/>
            <person name="Retzel E.F."/>
            <person name="Riddle C."/>
            <person name="Sallet E."/>
            <person name="Samain S."/>
            <person name="Samson N."/>
            <person name="Sanders I."/>
            <person name="Saurat O."/>
            <person name="Scarpelli C."/>
            <person name="Schiex T."/>
            <person name="Segurens B."/>
            <person name="Severin A.J."/>
            <person name="Sherrier D.J."/>
            <person name="Shi R."/>
            <person name="Sims S."/>
            <person name="Singer S.R."/>
            <person name="Sinharoy S."/>
            <person name="Sterck L."/>
            <person name="Viollet A."/>
            <person name="Wang B.B."/>
            <person name="Wang K."/>
            <person name="Wang M."/>
            <person name="Wang X."/>
            <person name="Warfsmann J."/>
            <person name="Weissenbach J."/>
            <person name="White D.D."/>
            <person name="White J.D."/>
            <person name="Wiley G.B."/>
            <person name="Wincker P."/>
            <person name="Xing Y."/>
            <person name="Yang L."/>
            <person name="Yao Z."/>
            <person name="Ying F."/>
            <person name="Zhai J."/>
            <person name="Zhou L."/>
            <person name="Zuber A."/>
            <person name="Denarie J."/>
            <person name="Dixon R.A."/>
            <person name="May G.D."/>
            <person name="Schwartz D.C."/>
            <person name="Rogers J."/>
            <person name="Quetier F."/>
            <person name="Town C.D."/>
            <person name="Roe B.A."/>
        </authorList>
    </citation>
    <scope>NUCLEOTIDE SEQUENCE [LARGE SCALE GENOMIC DNA]</scope>
    <source>
        <strain evidence="2">A17</strain>
        <strain evidence="3 4">cv. Jemalong A17</strain>
    </source>
</reference>
<feature type="compositionally biased region" description="Polar residues" evidence="1">
    <location>
        <begin position="344"/>
        <end position="362"/>
    </location>
</feature>
<reference evidence="3" key="3">
    <citation type="submission" date="2015-04" db="UniProtKB">
        <authorList>
            <consortium name="EnsemblPlants"/>
        </authorList>
    </citation>
    <scope>IDENTIFICATION</scope>
    <source>
        <strain evidence="3">cv. Jemalong A17</strain>
    </source>
</reference>
<dbReference type="EMBL" id="CM001219">
    <property type="protein sequence ID" value="AES70252.2"/>
    <property type="molecule type" value="Genomic_DNA"/>
</dbReference>
<feature type="region of interest" description="Disordered" evidence="1">
    <location>
        <begin position="333"/>
        <end position="385"/>
    </location>
</feature>
<dbReference type="HOGENOM" id="CLU_718381_0_0_1"/>
<dbReference type="Proteomes" id="UP000002051">
    <property type="component" value="Chromosome 3"/>
</dbReference>
<reference evidence="2 4" key="2">
    <citation type="journal article" date="2014" name="BMC Genomics">
        <title>An improved genome release (version Mt4.0) for the model legume Medicago truncatula.</title>
        <authorList>
            <person name="Tang H."/>
            <person name="Krishnakumar V."/>
            <person name="Bidwell S."/>
            <person name="Rosen B."/>
            <person name="Chan A."/>
            <person name="Zhou S."/>
            <person name="Gentzbittel L."/>
            <person name="Childs K.L."/>
            <person name="Yandell M."/>
            <person name="Gundlach H."/>
            <person name="Mayer K.F."/>
            <person name="Schwartz D.C."/>
            <person name="Town C.D."/>
        </authorList>
    </citation>
    <scope>GENOME REANNOTATION</scope>
    <source>
        <strain evidence="3 4">cv. Jemalong A17</strain>
    </source>
</reference>
<dbReference type="AlphaFoldDB" id="G7J1W8"/>
<feature type="compositionally biased region" description="Basic and acidic residues" evidence="1">
    <location>
        <begin position="365"/>
        <end position="378"/>
    </location>
</feature>
<evidence type="ECO:0000313" key="2">
    <source>
        <dbReference type="EMBL" id="AES70252.2"/>
    </source>
</evidence>
<dbReference type="PaxDb" id="3880-AES70252"/>
<dbReference type="PANTHER" id="PTHR31286:SF60">
    <property type="entry name" value="PROTEIN, PUTATIVE-RELATED"/>
    <property type="match status" value="1"/>
</dbReference>
<evidence type="ECO:0000313" key="4">
    <source>
        <dbReference type="Proteomes" id="UP000002051"/>
    </source>
</evidence>
<name>G7J1W8_MEDTR</name>
<accession>A0A0C3VFV8</accession>
<gene>
    <name evidence="2" type="ordered locus">MTR_3g050340</name>
</gene>
<accession>G7J1W8</accession>
<protein>
    <submittedName>
        <fullName evidence="2">DUF4283 domain protein</fullName>
    </submittedName>
</protein>
<dbReference type="eggNOG" id="KOG1075">
    <property type="taxonomic scope" value="Eukaryota"/>
</dbReference>
<dbReference type="STRING" id="3880.G7J1W8"/>
<organism evidence="2 4">
    <name type="scientific">Medicago truncatula</name>
    <name type="common">Barrel medic</name>
    <name type="synonym">Medicago tribuloides</name>
    <dbReference type="NCBI Taxonomy" id="3880"/>
    <lineage>
        <taxon>Eukaryota</taxon>
        <taxon>Viridiplantae</taxon>
        <taxon>Streptophyta</taxon>
        <taxon>Embryophyta</taxon>
        <taxon>Tracheophyta</taxon>
        <taxon>Spermatophyta</taxon>
        <taxon>Magnoliopsida</taxon>
        <taxon>eudicotyledons</taxon>
        <taxon>Gunneridae</taxon>
        <taxon>Pentapetalae</taxon>
        <taxon>rosids</taxon>
        <taxon>fabids</taxon>
        <taxon>Fabales</taxon>
        <taxon>Fabaceae</taxon>
        <taxon>Papilionoideae</taxon>
        <taxon>50 kb inversion clade</taxon>
        <taxon>NPAAA clade</taxon>
        <taxon>Hologalegina</taxon>
        <taxon>IRL clade</taxon>
        <taxon>Trifolieae</taxon>
        <taxon>Medicago</taxon>
    </lineage>
</organism>